<dbReference type="Pfam" id="PF05222">
    <property type="entry name" value="AlaDh_PNT_N"/>
    <property type="match status" value="1"/>
</dbReference>
<evidence type="ECO:0000259" key="2">
    <source>
        <dbReference type="SMART" id="SM01002"/>
    </source>
</evidence>
<dbReference type="SUPFAM" id="SSF51735">
    <property type="entry name" value="NAD(P)-binding Rossmann-fold domains"/>
    <property type="match status" value="1"/>
</dbReference>
<gene>
    <name evidence="4" type="ORF">CIT25_29345</name>
</gene>
<evidence type="ECO:0000313" key="5">
    <source>
        <dbReference type="Proteomes" id="UP000216215"/>
    </source>
</evidence>
<organism evidence="4 5">
    <name type="scientific">Mesorhizobium mediterraneum</name>
    <dbReference type="NCBI Taxonomy" id="43617"/>
    <lineage>
        <taxon>Bacteria</taxon>
        <taxon>Pseudomonadati</taxon>
        <taxon>Pseudomonadota</taxon>
        <taxon>Alphaproteobacteria</taxon>
        <taxon>Hyphomicrobiales</taxon>
        <taxon>Phyllobacteriaceae</taxon>
        <taxon>Mesorhizobium</taxon>
    </lineage>
</organism>
<dbReference type="AlphaFoldDB" id="A0AB36R2C1"/>
<comment type="caution">
    <text evidence="4">The sequence shown here is derived from an EMBL/GenBank/DDBJ whole genome shotgun (WGS) entry which is preliminary data.</text>
</comment>
<dbReference type="GO" id="GO:0000286">
    <property type="term" value="F:alanine dehydrogenase activity"/>
    <property type="evidence" value="ECO:0007669"/>
    <property type="project" value="TreeGrafter"/>
</dbReference>
<reference evidence="5" key="1">
    <citation type="submission" date="2017-08" db="EMBL/GenBank/DDBJ databases">
        <title>Mesorhizobium wenxinae sp. nov., a novel rhizobial species isolated from root nodules of chickpea (Cicer arietinum L.).</title>
        <authorList>
            <person name="Zhang J."/>
        </authorList>
    </citation>
    <scope>NUCLEOTIDE SEQUENCE [LARGE SCALE GENOMIC DNA]</scope>
    <source>
        <strain evidence="5">USDA 3392</strain>
    </source>
</reference>
<dbReference type="SUPFAM" id="SSF52283">
    <property type="entry name" value="Formate/glycerate dehydrogenase catalytic domain-like"/>
    <property type="match status" value="1"/>
</dbReference>
<feature type="domain" description="Alanine dehydrogenase/pyridine nucleotide transhydrogenase NAD(H)-binding" evidence="2">
    <location>
        <begin position="155"/>
        <end position="317"/>
    </location>
</feature>
<feature type="domain" description="Alanine dehydrogenase/pyridine nucleotide transhydrogenase N-terminal" evidence="3">
    <location>
        <begin position="5"/>
        <end position="138"/>
    </location>
</feature>
<sequence>MMKIGVLKEIKEDERRVALQPIQAQALSRLGHDIYVEIGAGEGAGFSDADYLACGGKVAAKDEVLARARLLLKVKAPLRSEYSDYAPHHILFTYLHFDENIDPRDISELISRGFLGIAYEWVGKGGQYPLLEPMSRLTGYLFAQRALELCSKEKGVFCPRNENLLPGGQALIIGCGNIGLSAFKYLSDLGVALTVVARGQEDFNCKANARFETVGVDYIGATGTKLIVMNNKDPSRTQGTIAAALQEMDIVLNCAVRRSDLPKRRMEYLIDRGMVKAMQRGSILCDCTACDRDLVETCISSASLYHSYFEENVVHYNCDHIPSMVANTATRLLTAGTFPYIRYIASLESLQAITEHESLRNGVCCYGGHLTHALSAEKKGLPYRPLSNVVEAMSGHVGVKNIQNGQQYTV</sequence>
<dbReference type="PANTHER" id="PTHR42795">
    <property type="entry name" value="ALANINE DEHYDROGENASE"/>
    <property type="match status" value="1"/>
</dbReference>
<dbReference type="EMBL" id="NPKI01000043">
    <property type="protein sequence ID" value="PAP98610.1"/>
    <property type="molecule type" value="Genomic_DNA"/>
</dbReference>
<keyword evidence="1" id="KW-0560">Oxidoreductase</keyword>
<evidence type="ECO:0008006" key="6">
    <source>
        <dbReference type="Google" id="ProtNLM"/>
    </source>
</evidence>
<dbReference type="GO" id="GO:0006524">
    <property type="term" value="P:alanine catabolic process"/>
    <property type="evidence" value="ECO:0007669"/>
    <property type="project" value="TreeGrafter"/>
</dbReference>
<dbReference type="InterPro" id="IPR036291">
    <property type="entry name" value="NAD(P)-bd_dom_sf"/>
</dbReference>
<dbReference type="RefSeq" id="WP_095488684.1">
    <property type="nucleotide sequence ID" value="NZ_CP088152.1"/>
</dbReference>
<evidence type="ECO:0000256" key="1">
    <source>
        <dbReference type="ARBA" id="ARBA00023002"/>
    </source>
</evidence>
<dbReference type="SMART" id="SM01003">
    <property type="entry name" value="AlaDh_PNT_N"/>
    <property type="match status" value="1"/>
</dbReference>
<dbReference type="InterPro" id="IPR007886">
    <property type="entry name" value="AlaDH/PNT_N"/>
</dbReference>
<proteinExistence type="predicted"/>
<dbReference type="Pfam" id="PF01262">
    <property type="entry name" value="AlaDh_PNT_C"/>
    <property type="match status" value="1"/>
</dbReference>
<evidence type="ECO:0000313" key="4">
    <source>
        <dbReference type="EMBL" id="PAP98610.1"/>
    </source>
</evidence>
<dbReference type="SMART" id="SM01002">
    <property type="entry name" value="AlaDh_PNT_C"/>
    <property type="match status" value="1"/>
</dbReference>
<protein>
    <recommendedName>
        <fullName evidence="6">Alanine dehydrogenase</fullName>
    </recommendedName>
</protein>
<name>A0AB36R2C1_9HYPH</name>
<dbReference type="GO" id="GO:0005886">
    <property type="term" value="C:plasma membrane"/>
    <property type="evidence" value="ECO:0007669"/>
    <property type="project" value="TreeGrafter"/>
</dbReference>
<dbReference type="PANTHER" id="PTHR42795:SF1">
    <property type="entry name" value="ALANINE DEHYDROGENASE"/>
    <property type="match status" value="1"/>
</dbReference>
<dbReference type="InterPro" id="IPR007698">
    <property type="entry name" value="AlaDH/PNT_NAD(H)-bd"/>
</dbReference>
<dbReference type="Gene3D" id="3.40.50.720">
    <property type="entry name" value="NAD(P)-binding Rossmann-like Domain"/>
    <property type="match status" value="2"/>
</dbReference>
<keyword evidence="5" id="KW-1185">Reference proteome</keyword>
<dbReference type="Proteomes" id="UP000216215">
    <property type="component" value="Unassembled WGS sequence"/>
</dbReference>
<accession>A0AB36R2C1</accession>
<evidence type="ECO:0000259" key="3">
    <source>
        <dbReference type="SMART" id="SM01003"/>
    </source>
</evidence>